<sequence length="73" mass="8367">MTLLNNISTLNQLFTKRMANVIKYIRSCESYYKIKKSFLNPPSKLLYRFLATSDLLVGLVSQPLFAAFSMTLV</sequence>
<dbReference type="Proteomes" id="UP000275408">
    <property type="component" value="Unassembled WGS sequence"/>
</dbReference>
<dbReference type="AlphaFoldDB" id="A0A3M6UD46"/>
<accession>A0A3M6UD46</accession>
<organism evidence="1 2">
    <name type="scientific">Pocillopora damicornis</name>
    <name type="common">Cauliflower coral</name>
    <name type="synonym">Millepora damicornis</name>
    <dbReference type="NCBI Taxonomy" id="46731"/>
    <lineage>
        <taxon>Eukaryota</taxon>
        <taxon>Metazoa</taxon>
        <taxon>Cnidaria</taxon>
        <taxon>Anthozoa</taxon>
        <taxon>Hexacorallia</taxon>
        <taxon>Scleractinia</taxon>
        <taxon>Astrocoeniina</taxon>
        <taxon>Pocilloporidae</taxon>
        <taxon>Pocillopora</taxon>
    </lineage>
</organism>
<name>A0A3M6UD46_POCDA</name>
<evidence type="ECO:0000313" key="2">
    <source>
        <dbReference type="Proteomes" id="UP000275408"/>
    </source>
</evidence>
<evidence type="ECO:0000313" key="1">
    <source>
        <dbReference type="EMBL" id="RMX51617.1"/>
    </source>
</evidence>
<gene>
    <name evidence="1" type="ORF">pdam_00024663</name>
</gene>
<proteinExistence type="predicted"/>
<reference evidence="1 2" key="1">
    <citation type="journal article" date="2018" name="Sci. Rep.">
        <title>Comparative analysis of the Pocillopora damicornis genome highlights role of immune system in coral evolution.</title>
        <authorList>
            <person name="Cunning R."/>
            <person name="Bay R.A."/>
            <person name="Gillette P."/>
            <person name="Baker A.C."/>
            <person name="Traylor-Knowles N."/>
        </authorList>
    </citation>
    <scope>NUCLEOTIDE SEQUENCE [LARGE SCALE GENOMIC DNA]</scope>
    <source>
        <strain evidence="1">RSMAS</strain>
        <tissue evidence="1">Whole animal</tissue>
    </source>
</reference>
<comment type="caution">
    <text evidence="1">The sequence shown here is derived from an EMBL/GenBank/DDBJ whole genome shotgun (WGS) entry which is preliminary data.</text>
</comment>
<dbReference type="EMBL" id="RCHS01001743">
    <property type="protein sequence ID" value="RMX51617.1"/>
    <property type="molecule type" value="Genomic_DNA"/>
</dbReference>
<keyword evidence="2" id="KW-1185">Reference proteome</keyword>
<protein>
    <submittedName>
        <fullName evidence="1">Uncharacterized protein</fullName>
    </submittedName>
</protein>